<dbReference type="AlphaFoldDB" id="A0A074S1K5"/>
<dbReference type="Proteomes" id="UP000027456">
    <property type="component" value="Unassembled WGS sequence"/>
</dbReference>
<evidence type="ECO:0000313" key="2">
    <source>
        <dbReference type="EMBL" id="KEP50738.1"/>
    </source>
</evidence>
<dbReference type="Pfam" id="PF14521">
    <property type="entry name" value="Aspzincin_M35"/>
    <property type="match status" value="1"/>
</dbReference>
<sequence>MARSSKLYSDGWPHPRFNSGINMQHSSIVSNHHSSPHSSFELTVYIMKTTTITLLLTFFIFQASALDTFSQSTNKKAATSSKHAATIPVDSKSTRYSGCNEGQVKQIILAARASNNMINEVNNFIEGFGSKEKKEKEEKEEKLLYKKYFGIYAEDYFNHIKLRFGNMVNQAPLFAYDCQPCFKPRVNSGAFKKLLAGREKKRLSMYIEVSRTIRLCPGFWEASVRGINSQGGAIIRELSRARDIGGTNDYGLTQTRARELAKKDFANAVMSADNHMY</sequence>
<evidence type="ECO:0000259" key="1">
    <source>
        <dbReference type="SMART" id="SM01351"/>
    </source>
</evidence>
<protein>
    <submittedName>
        <fullName evidence="2">Peptidyl-lys metalloendopeptidase</fullName>
    </submittedName>
</protein>
<dbReference type="InterPro" id="IPR024079">
    <property type="entry name" value="MetalloPept_cat_dom_sf"/>
</dbReference>
<dbReference type="EMBL" id="AZST01000225">
    <property type="protein sequence ID" value="KEP50738.1"/>
    <property type="molecule type" value="Genomic_DNA"/>
</dbReference>
<evidence type="ECO:0000313" key="3">
    <source>
        <dbReference type="Proteomes" id="UP000027456"/>
    </source>
</evidence>
<accession>A0A074S1K5</accession>
<dbReference type="SUPFAM" id="SSF55486">
    <property type="entry name" value="Metalloproteases ('zincins'), catalytic domain"/>
    <property type="match status" value="1"/>
</dbReference>
<dbReference type="InterPro" id="IPR029463">
    <property type="entry name" value="Lys_MEP"/>
</dbReference>
<feature type="non-terminal residue" evidence="2">
    <location>
        <position position="277"/>
    </location>
</feature>
<name>A0A074S1K5_9AGAM</name>
<gene>
    <name evidence="2" type="ORF">V565_074270</name>
</gene>
<comment type="caution">
    <text evidence="2">The sequence shown here is derived from an EMBL/GenBank/DDBJ whole genome shotgun (WGS) entry which is preliminary data.</text>
</comment>
<dbReference type="STRING" id="1423351.A0A074S1K5"/>
<dbReference type="SMART" id="SM01351">
    <property type="entry name" value="Aspzincin_M35"/>
    <property type="match status" value="1"/>
</dbReference>
<keyword evidence="3" id="KW-1185">Reference proteome</keyword>
<organism evidence="2 3">
    <name type="scientific">Rhizoctonia solani 123E</name>
    <dbReference type="NCBI Taxonomy" id="1423351"/>
    <lineage>
        <taxon>Eukaryota</taxon>
        <taxon>Fungi</taxon>
        <taxon>Dikarya</taxon>
        <taxon>Basidiomycota</taxon>
        <taxon>Agaricomycotina</taxon>
        <taxon>Agaricomycetes</taxon>
        <taxon>Cantharellales</taxon>
        <taxon>Ceratobasidiaceae</taxon>
        <taxon>Rhizoctonia</taxon>
    </lineage>
</organism>
<feature type="domain" description="Lysine-specific metallo-endopeptidase" evidence="1">
    <location>
        <begin position="131"/>
        <end position="277"/>
    </location>
</feature>
<dbReference type="Gene3D" id="3.40.390.10">
    <property type="entry name" value="Collagenase (Catalytic Domain)"/>
    <property type="match status" value="1"/>
</dbReference>
<proteinExistence type="predicted"/>
<dbReference type="GO" id="GO:0004222">
    <property type="term" value="F:metalloendopeptidase activity"/>
    <property type="evidence" value="ECO:0007669"/>
    <property type="project" value="InterPro"/>
</dbReference>
<dbReference type="HOGENOM" id="CLU_1006698_0_0_1"/>
<reference evidence="2 3" key="1">
    <citation type="submission" date="2013-12" db="EMBL/GenBank/DDBJ databases">
        <authorList>
            <person name="Cubeta M."/>
            <person name="Pakala S."/>
            <person name="Fedorova N."/>
            <person name="Thomas E."/>
            <person name="Dean R."/>
            <person name="Jabaji S."/>
            <person name="Neate S."/>
            <person name="Toda T."/>
            <person name="Tavantzis S."/>
            <person name="Vilgalys R."/>
            <person name="Bharathan N."/>
            <person name="Pakala S."/>
            <person name="Losada L.S."/>
            <person name="Zafar N."/>
            <person name="Nierman W."/>
        </authorList>
    </citation>
    <scope>NUCLEOTIDE SEQUENCE [LARGE SCALE GENOMIC DNA]</scope>
    <source>
        <strain evidence="2 3">123E</strain>
    </source>
</reference>